<sequence length="324" mass="34016">MKVVGLTEFGGPEVLRTFDLPTPTPEAGEVRIKVFAATVNPADFYLRDGRSAGAVARFRPPFIPGVEAAGIIDAVGPGVGDRLQVGDRVTAHVMPLTQRGGAYAEEVVTLAKWTVKAPRGASFVEAATLPMNGMTALDAVEKAGARSGAVIAVVGAAGAVGGYAVQLAKAAGARVIADAAQRDRQLVRSLGAEMILDRGPGLADRLLEAHPGGVDGIVDAAGYGGALLRGIHTGGSYVFVAGGLRDEDVRYARENSIELQSVYVTNIPDSERMLEQLRRKVEDNELTLRVQRTFPPEEAAQAHALLAAGGTRGRLVLEFRAETE</sequence>
<reference evidence="2" key="1">
    <citation type="submission" date="2022-08" db="EMBL/GenBank/DDBJ databases">
        <authorList>
            <person name="Deng Y."/>
            <person name="Han X.-F."/>
            <person name="Zhang Y.-Q."/>
        </authorList>
    </citation>
    <scope>NUCLEOTIDE SEQUENCE</scope>
    <source>
        <strain evidence="2">CPCC 205763</strain>
    </source>
</reference>
<dbReference type="RefSeq" id="WP_259506175.1">
    <property type="nucleotide sequence ID" value="NZ_JANLCM010000001.1"/>
</dbReference>
<dbReference type="InterPro" id="IPR036291">
    <property type="entry name" value="NAD(P)-bd_dom_sf"/>
</dbReference>
<protein>
    <submittedName>
        <fullName evidence="2">NADP-dependent oxidoreductase</fullName>
    </submittedName>
</protein>
<dbReference type="SUPFAM" id="SSF51735">
    <property type="entry name" value="NAD(P)-binding Rossmann-fold domains"/>
    <property type="match status" value="1"/>
</dbReference>
<dbReference type="SMART" id="SM00829">
    <property type="entry name" value="PKS_ER"/>
    <property type="match status" value="1"/>
</dbReference>
<keyword evidence="3" id="KW-1185">Reference proteome</keyword>
<dbReference type="EMBL" id="JANLCM010000001">
    <property type="protein sequence ID" value="MCS5717709.1"/>
    <property type="molecule type" value="Genomic_DNA"/>
</dbReference>
<organism evidence="2 3">
    <name type="scientific">Herbiconiux aconitum</name>
    <dbReference type="NCBI Taxonomy" id="2970913"/>
    <lineage>
        <taxon>Bacteria</taxon>
        <taxon>Bacillati</taxon>
        <taxon>Actinomycetota</taxon>
        <taxon>Actinomycetes</taxon>
        <taxon>Micrococcales</taxon>
        <taxon>Microbacteriaceae</taxon>
        <taxon>Herbiconiux</taxon>
    </lineage>
</organism>
<name>A0ABT2GRZ3_9MICO</name>
<proteinExistence type="predicted"/>
<dbReference type="SUPFAM" id="SSF50129">
    <property type="entry name" value="GroES-like"/>
    <property type="match status" value="1"/>
</dbReference>
<dbReference type="InterPro" id="IPR011032">
    <property type="entry name" value="GroES-like_sf"/>
</dbReference>
<evidence type="ECO:0000313" key="2">
    <source>
        <dbReference type="EMBL" id="MCS5717709.1"/>
    </source>
</evidence>
<dbReference type="InterPro" id="IPR020843">
    <property type="entry name" value="ER"/>
</dbReference>
<dbReference type="Pfam" id="PF13602">
    <property type="entry name" value="ADH_zinc_N_2"/>
    <property type="match status" value="1"/>
</dbReference>
<evidence type="ECO:0000313" key="3">
    <source>
        <dbReference type="Proteomes" id="UP001165584"/>
    </source>
</evidence>
<accession>A0ABT2GRZ3</accession>
<gene>
    <name evidence="2" type="ORF">N1027_06120</name>
</gene>
<dbReference type="Proteomes" id="UP001165584">
    <property type="component" value="Unassembled WGS sequence"/>
</dbReference>
<dbReference type="PANTHER" id="PTHR43482">
    <property type="entry name" value="PROTEIN AST1-RELATED"/>
    <property type="match status" value="1"/>
</dbReference>
<dbReference type="CDD" id="cd05289">
    <property type="entry name" value="MDR_like_2"/>
    <property type="match status" value="1"/>
</dbReference>
<dbReference type="InterPro" id="IPR052585">
    <property type="entry name" value="Lipid_raft_assoc_Zn_ADH"/>
</dbReference>
<comment type="caution">
    <text evidence="2">The sequence shown here is derived from an EMBL/GenBank/DDBJ whole genome shotgun (WGS) entry which is preliminary data.</text>
</comment>
<evidence type="ECO:0000259" key="1">
    <source>
        <dbReference type="SMART" id="SM00829"/>
    </source>
</evidence>
<dbReference type="Gene3D" id="3.40.50.720">
    <property type="entry name" value="NAD(P)-binding Rossmann-like Domain"/>
    <property type="match status" value="1"/>
</dbReference>
<dbReference type="PANTHER" id="PTHR43482:SF1">
    <property type="entry name" value="PROTEIN AST1-RELATED"/>
    <property type="match status" value="1"/>
</dbReference>
<dbReference type="Gene3D" id="3.90.180.10">
    <property type="entry name" value="Medium-chain alcohol dehydrogenases, catalytic domain"/>
    <property type="match status" value="1"/>
</dbReference>
<feature type="domain" description="Enoyl reductase (ER)" evidence="1">
    <location>
        <begin position="10"/>
        <end position="317"/>
    </location>
</feature>
<dbReference type="InterPro" id="IPR013154">
    <property type="entry name" value="ADH-like_N"/>
</dbReference>
<dbReference type="Pfam" id="PF08240">
    <property type="entry name" value="ADH_N"/>
    <property type="match status" value="1"/>
</dbReference>